<dbReference type="SUPFAM" id="SSF46894">
    <property type="entry name" value="C-terminal effector domain of the bipartite response regulators"/>
    <property type="match status" value="1"/>
</dbReference>
<proteinExistence type="predicted"/>
<dbReference type="InterPro" id="IPR000792">
    <property type="entry name" value="Tscrpt_reg_LuxR_C"/>
</dbReference>
<dbReference type="CDD" id="cd06170">
    <property type="entry name" value="LuxR_C_like"/>
    <property type="match status" value="1"/>
</dbReference>
<keyword evidence="1" id="KW-0805">Transcription regulation</keyword>
<evidence type="ECO:0000259" key="4">
    <source>
        <dbReference type="PROSITE" id="PS50043"/>
    </source>
</evidence>
<dbReference type="Pfam" id="PF00196">
    <property type="entry name" value="GerE"/>
    <property type="match status" value="1"/>
</dbReference>
<dbReference type="PROSITE" id="PS50043">
    <property type="entry name" value="HTH_LUXR_2"/>
    <property type="match status" value="1"/>
</dbReference>
<dbReference type="SMART" id="SM00421">
    <property type="entry name" value="HTH_LUXR"/>
    <property type="match status" value="1"/>
</dbReference>
<reference evidence="5 6" key="1">
    <citation type="submission" date="2018-05" db="EMBL/GenBank/DDBJ databases">
        <title>Genomic Encyclopedia of Type Strains, Phase IV (KMG-IV): sequencing the most valuable type-strain genomes for metagenomic binning, comparative biology and taxonomic classification.</title>
        <authorList>
            <person name="Goeker M."/>
        </authorList>
    </citation>
    <scope>NUCLEOTIDE SEQUENCE [LARGE SCALE GENOMIC DNA]</scope>
    <source>
        <strain evidence="5 6">DSM 16791</strain>
    </source>
</reference>
<evidence type="ECO:0000313" key="5">
    <source>
        <dbReference type="EMBL" id="PWW01637.1"/>
    </source>
</evidence>
<dbReference type="PANTHER" id="PTHR44688:SF16">
    <property type="entry name" value="DNA-BINDING TRANSCRIPTIONAL ACTIVATOR DEVR_DOSR"/>
    <property type="match status" value="1"/>
</dbReference>
<dbReference type="SUPFAM" id="SSF75516">
    <property type="entry name" value="Pheromone-binding domain of LuxR-like quorum-sensing transcription factors"/>
    <property type="match status" value="1"/>
</dbReference>
<sequence length="255" mass="27942">MPTSAYKISNVLPSGMPCNRDIVSIRAHIASATSQFDLFRYLREVTTWYGFKYFAVNSIPSVPTTSIAETMIITSAPSDLIRRYDAYSMVASDPASVQMRKACAPFERRIGDIADAQDDANRAVLLALVDEYKLDCWFFIPVFTPDGGAATVSFMGKRNSLSFQEIAELDLLSSLVYEGLCQLSGDTVAATNALSAREHECLSWSAIGKTSFEIGKIIGLSEHTINHYLNSATKKTGSVNRTQAVAVAIRNGWID</sequence>
<feature type="domain" description="HTH luxR-type" evidence="4">
    <location>
        <begin position="187"/>
        <end position="252"/>
    </location>
</feature>
<keyword evidence="2 5" id="KW-0238">DNA-binding</keyword>
<dbReference type="PROSITE" id="PS00622">
    <property type="entry name" value="HTH_LUXR_1"/>
    <property type="match status" value="1"/>
</dbReference>
<dbReference type="InterPro" id="IPR036693">
    <property type="entry name" value="TF_LuxR_autoind-bd_dom_sf"/>
</dbReference>
<keyword evidence="6" id="KW-1185">Reference proteome</keyword>
<dbReference type="RefSeq" id="WP_110031422.1">
    <property type="nucleotide sequence ID" value="NZ_QGTR01000002.1"/>
</dbReference>
<dbReference type="Pfam" id="PF03472">
    <property type="entry name" value="Autoind_bind"/>
    <property type="match status" value="1"/>
</dbReference>
<accession>A0A317PLK9</accession>
<dbReference type="InterPro" id="IPR036388">
    <property type="entry name" value="WH-like_DNA-bd_sf"/>
</dbReference>
<keyword evidence="3" id="KW-0804">Transcription</keyword>
<dbReference type="Proteomes" id="UP000246352">
    <property type="component" value="Unassembled WGS sequence"/>
</dbReference>
<dbReference type="OrthoDB" id="3170288at2"/>
<dbReference type="InterPro" id="IPR016032">
    <property type="entry name" value="Sig_transdc_resp-reg_C-effctor"/>
</dbReference>
<gene>
    <name evidence="5" type="ORF">DFR52_102300</name>
</gene>
<protein>
    <submittedName>
        <fullName evidence="5">DNA-binding CsgD family transcriptional regulator</fullName>
    </submittedName>
</protein>
<dbReference type="GO" id="GO:0006355">
    <property type="term" value="P:regulation of DNA-templated transcription"/>
    <property type="evidence" value="ECO:0007669"/>
    <property type="project" value="InterPro"/>
</dbReference>
<dbReference type="Gene3D" id="1.10.10.10">
    <property type="entry name" value="Winged helix-like DNA-binding domain superfamily/Winged helix DNA-binding domain"/>
    <property type="match status" value="1"/>
</dbReference>
<dbReference type="InterPro" id="IPR005143">
    <property type="entry name" value="TF_LuxR_autoind-bd_dom"/>
</dbReference>
<dbReference type="GO" id="GO:0003677">
    <property type="term" value="F:DNA binding"/>
    <property type="evidence" value="ECO:0007669"/>
    <property type="project" value="UniProtKB-KW"/>
</dbReference>
<dbReference type="PRINTS" id="PR00038">
    <property type="entry name" value="HTHLUXR"/>
</dbReference>
<name>A0A317PLK9_9HYPH</name>
<comment type="caution">
    <text evidence="5">The sequence shown here is derived from an EMBL/GenBank/DDBJ whole genome shotgun (WGS) entry which is preliminary data.</text>
</comment>
<evidence type="ECO:0000313" key="6">
    <source>
        <dbReference type="Proteomes" id="UP000246352"/>
    </source>
</evidence>
<evidence type="ECO:0000256" key="2">
    <source>
        <dbReference type="ARBA" id="ARBA00023125"/>
    </source>
</evidence>
<dbReference type="EMBL" id="QGTR01000002">
    <property type="protein sequence ID" value="PWW01637.1"/>
    <property type="molecule type" value="Genomic_DNA"/>
</dbReference>
<evidence type="ECO:0000256" key="1">
    <source>
        <dbReference type="ARBA" id="ARBA00023015"/>
    </source>
</evidence>
<evidence type="ECO:0000256" key="3">
    <source>
        <dbReference type="ARBA" id="ARBA00023163"/>
    </source>
</evidence>
<dbReference type="PANTHER" id="PTHR44688">
    <property type="entry name" value="DNA-BINDING TRANSCRIPTIONAL ACTIVATOR DEVR_DOSR"/>
    <property type="match status" value="1"/>
</dbReference>
<organism evidence="5 6">
    <name type="scientific">Hoeflea marina</name>
    <dbReference type="NCBI Taxonomy" id="274592"/>
    <lineage>
        <taxon>Bacteria</taxon>
        <taxon>Pseudomonadati</taxon>
        <taxon>Pseudomonadota</taxon>
        <taxon>Alphaproteobacteria</taxon>
        <taxon>Hyphomicrobiales</taxon>
        <taxon>Rhizobiaceae</taxon>
        <taxon>Hoeflea</taxon>
    </lineage>
</organism>
<dbReference type="Gene3D" id="3.30.450.80">
    <property type="entry name" value="Transcription factor LuxR-like, autoinducer-binding domain"/>
    <property type="match status" value="1"/>
</dbReference>
<dbReference type="AlphaFoldDB" id="A0A317PLK9"/>